<reference evidence="4 5" key="1">
    <citation type="journal article" date="2014" name="Int. J. Syst. Evol. Microbiol.">
        <title>Complete genome sequence of Corynebacterium casei LMG S-19264T (=DSM 44701T), isolated from a smear-ripened cheese.</title>
        <authorList>
            <consortium name="US DOE Joint Genome Institute (JGI-PGF)"/>
            <person name="Walter F."/>
            <person name="Albersmeier A."/>
            <person name="Kalinowski J."/>
            <person name="Ruckert C."/>
        </authorList>
    </citation>
    <scope>NUCLEOTIDE SEQUENCE [LARGE SCALE GENOMIC DNA]</scope>
    <source>
        <strain evidence="4 5">CGMCC 4.7215</strain>
    </source>
</reference>
<dbReference type="InterPro" id="IPR016181">
    <property type="entry name" value="Acyl_CoA_acyltransferase"/>
</dbReference>
<dbReference type="Pfam" id="PF00583">
    <property type="entry name" value="Acetyltransf_1"/>
    <property type="match status" value="1"/>
</dbReference>
<dbReference type="InterPro" id="IPR050832">
    <property type="entry name" value="Bact_Acetyltransf"/>
</dbReference>
<name>A0ABD5XH38_9EURY</name>
<dbReference type="GO" id="GO:0016746">
    <property type="term" value="F:acyltransferase activity"/>
    <property type="evidence" value="ECO:0007669"/>
    <property type="project" value="UniProtKB-KW"/>
</dbReference>
<dbReference type="EMBL" id="JBHSZQ010000051">
    <property type="protein sequence ID" value="MFC7127577.1"/>
    <property type="molecule type" value="Genomic_DNA"/>
</dbReference>
<evidence type="ECO:0000256" key="2">
    <source>
        <dbReference type="ARBA" id="ARBA00023315"/>
    </source>
</evidence>
<keyword evidence="2 4" id="KW-0012">Acyltransferase</keyword>
<proteinExistence type="predicted"/>
<dbReference type="AlphaFoldDB" id="A0ABD5XH38"/>
<keyword evidence="1 4" id="KW-0808">Transferase</keyword>
<dbReference type="InterPro" id="IPR000182">
    <property type="entry name" value="GNAT_dom"/>
</dbReference>
<dbReference type="SUPFAM" id="SSF55729">
    <property type="entry name" value="Acyl-CoA N-acyltransferases (Nat)"/>
    <property type="match status" value="1"/>
</dbReference>
<sequence length="164" mass="18335">MAADIRPATPEDAEAMRDVAERAWEAAHSPIIGEDRTRDFLDTYYDVDSLHEVINRERWITHVADADGAVTGFVSGGPSDEDPTLFHLGRLYIAPKQWGNGIGGQLLAVFERQATERGASCLSLQVMAENERAVGFYESTGYERNKRIYDETIETDAYVYTKSV</sequence>
<evidence type="ECO:0000313" key="4">
    <source>
        <dbReference type="EMBL" id="MFC7127577.1"/>
    </source>
</evidence>
<accession>A0ABD5XH38</accession>
<organism evidence="4 5">
    <name type="scientific">Halovenus rubra</name>
    <dbReference type="NCBI Taxonomy" id="869890"/>
    <lineage>
        <taxon>Archaea</taxon>
        <taxon>Methanobacteriati</taxon>
        <taxon>Methanobacteriota</taxon>
        <taxon>Stenosarchaea group</taxon>
        <taxon>Halobacteria</taxon>
        <taxon>Halobacteriales</taxon>
        <taxon>Haloarculaceae</taxon>
        <taxon>Halovenus</taxon>
    </lineage>
</organism>
<dbReference type="PANTHER" id="PTHR43877">
    <property type="entry name" value="AMINOALKYLPHOSPHONATE N-ACETYLTRANSFERASE-RELATED-RELATED"/>
    <property type="match status" value="1"/>
</dbReference>
<dbReference type="Gene3D" id="3.40.630.30">
    <property type="match status" value="1"/>
</dbReference>
<protein>
    <submittedName>
        <fullName evidence="4">GNAT family N-acetyltransferase</fullName>
        <ecNumber evidence="4">2.3.-.-</ecNumber>
    </submittedName>
</protein>
<dbReference type="Proteomes" id="UP001596414">
    <property type="component" value="Unassembled WGS sequence"/>
</dbReference>
<dbReference type="CDD" id="cd04301">
    <property type="entry name" value="NAT_SF"/>
    <property type="match status" value="1"/>
</dbReference>
<feature type="domain" description="N-acetyltransferase" evidence="3">
    <location>
        <begin position="3"/>
        <end position="164"/>
    </location>
</feature>
<gene>
    <name evidence="4" type="ORF">ACFQJ7_16410</name>
</gene>
<dbReference type="EC" id="2.3.-.-" evidence="4"/>
<dbReference type="PROSITE" id="PS51186">
    <property type="entry name" value="GNAT"/>
    <property type="match status" value="1"/>
</dbReference>
<evidence type="ECO:0000259" key="3">
    <source>
        <dbReference type="PROSITE" id="PS51186"/>
    </source>
</evidence>
<evidence type="ECO:0000256" key="1">
    <source>
        <dbReference type="ARBA" id="ARBA00022679"/>
    </source>
</evidence>
<comment type="caution">
    <text evidence="4">The sequence shown here is derived from an EMBL/GenBank/DDBJ whole genome shotgun (WGS) entry which is preliminary data.</text>
</comment>
<dbReference type="RefSeq" id="WP_267635642.1">
    <property type="nucleotide sequence ID" value="NZ_JAODIY010000001.1"/>
</dbReference>
<evidence type="ECO:0000313" key="5">
    <source>
        <dbReference type="Proteomes" id="UP001596414"/>
    </source>
</evidence>